<dbReference type="GO" id="GO:0006777">
    <property type="term" value="P:Mo-molybdopterin cofactor biosynthetic process"/>
    <property type="evidence" value="ECO:0007669"/>
    <property type="project" value="InterPro"/>
</dbReference>
<accession>A0A831SRS5</accession>
<organism evidence="4">
    <name type="scientific">Prosthecochloris aestuarii</name>
    <dbReference type="NCBI Taxonomy" id="1102"/>
    <lineage>
        <taxon>Bacteria</taxon>
        <taxon>Pseudomonadati</taxon>
        <taxon>Chlorobiota</taxon>
        <taxon>Chlorobiia</taxon>
        <taxon>Chlorobiales</taxon>
        <taxon>Chlorobiaceae</taxon>
        <taxon>Prosthecochloris</taxon>
    </lineage>
</organism>
<evidence type="ECO:0000256" key="3">
    <source>
        <dbReference type="ARBA" id="ARBA00024247"/>
    </source>
</evidence>
<dbReference type="InterPro" id="IPR012675">
    <property type="entry name" value="Beta-grasp_dom_sf"/>
</dbReference>
<protein>
    <recommendedName>
        <fullName evidence="3">Molybdopterin synthase sulfur carrier subunit</fullName>
    </recommendedName>
</protein>
<comment type="caution">
    <text evidence="4">The sequence shown here is derived from an EMBL/GenBank/DDBJ whole genome shotgun (WGS) entry which is preliminary data.</text>
</comment>
<reference evidence="4" key="1">
    <citation type="journal article" date="2020" name="mSystems">
        <title>Genome- and Community-Level Interaction Insights into Carbon Utilization and Element Cycling Functions of Hydrothermarchaeota in Hydrothermal Sediment.</title>
        <authorList>
            <person name="Zhou Z."/>
            <person name="Liu Y."/>
            <person name="Xu W."/>
            <person name="Pan J."/>
            <person name="Luo Z.H."/>
            <person name="Li M."/>
        </authorList>
    </citation>
    <scope>NUCLEOTIDE SEQUENCE [LARGE SCALE GENOMIC DNA]</scope>
    <source>
        <strain evidence="4">SpSt-1181</strain>
    </source>
</reference>
<evidence type="ECO:0000256" key="1">
    <source>
        <dbReference type="ARBA" id="ARBA00022741"/>
    </source>
</evidence>
<keyword evidence="1" id="KW-0547">Nucleotide-binding</keyword>
<dbReference type="PANTHER" id="PTHR33359">
    <property type="entry name" value="MOLYBDOPTERIN SYNTHASE SULFUR CARRIER SUBUNIT"/>
    <property type="match status" value="1"/>
</dbReference>
<evidence type="ECO:0000313" key="4">
    <source>
        <dbReference type="EMBL" id="HED30888.1"/>
    </source>
</evidence>
<dbReference type="InterPro" id="IPR016155">
    <property type="entry name" value="Mopterin_synth/thiamin_S_b"/>
</dbReference>
<proteinExistence type="inferred from homology"/>
<sequence length="79" mass="8788">MEITVKCFTSAREILARSEFSMEIEEGMTIEVLERRIRSLSSQLAEMPFMLAVNMEYPEPGTVIRPGDEVAIIPPVSGG</sequence>
<name>A0A831SRS5_PROAE</name>
<dbReference type="AlphaFoldDB" id="A0A831SRS5"/>
<dbReference type="GO" id="GO:0000166">
    <property type="term" value="F:nucleotide binding"/>
    <property type="evidence" value="ECO:0007669"/>
    <property type="project" value="UniProtKB-KW"/>
</dbReference>
<dbReference type="SUPFAM" id="SSF54285">
    <property type="entry name" value="MoaD/ThiS"/>
    <property type="match status" value="1"/>
</dbReference>
<dbReference type="Pfam" id="PF02597">
    <property type="entry name" value="ThiS"/>
    <property type="match status" value="1"/>
</dbReference>
<dbReference type="GO" id="GO:1990133">
    <property type="term" value="C:molybdopterin adenylyltransferase complex"/>
    <property type="evidence" value="ECO:0007669"/>
    <property type="project" value="TreeGrafter"/>
</dbReference>
<evidence type="ECO:0000256" key="2">
    <source>
        <dbReference type="ARBA" id="ARBA00024200"/>
    </source>
</evidence>
<dbReference type="CDD" id="cd00754">
    <property type="entry name" value="Ubl_MoaD"/>
    <property type="match status" value="1"/>
</dbReference>
<dbReference type="Gene3D" id="3.10.20.30">
    <property type="match status" value="1"/>
</dbReference>
<dbReference type="Proteomes" id="UP000886335">
    <property type="component" value="Unassembled WGS sequence"/>
</dbReference>
<gene>
    <name evidence="4" type="ORF">ENN50_04225</name>
</gene>
<comment type="similarity">
    <text evidence="2">Belongs to the MoaD family.</text>
</comment>
<dbReference type="EMBL" id="DSBW01000097">
    <property type="protein sequence ID" value="HED30888.1"/>
    <property type="molecule type" value="Genomic_DNA"/>
</dbReference>
<dbReference type="InterPro" id="IPR044672">
    <property type="entry name" value="MOCS2A"/>
</dbReference>
<dbReference type="PANTHER" id="PTHR33359:SF1">
    <property type="entry name" value="MOLYBDOPTERIN SYNTHASE SULFUR CARRIER SUBUNIT"/>
    <property type="match status" value="1"/>
</dbReference>
<dbReference type="InterPro" id="IPR003749">
    <property type="entry name" value="ThiS/MoaD-like"/>
</dbReference>